<evidence type="ECO:0000313" key="3">
    <source>
        <dbReference type="Proteomes" id="UP000254346"/>
    </source>
</evidence>
<keyword evidence="1" id="KW-0812">Transmembrane</keyword>
<feature type="transmembrane region" description="Helical" evidence="1">
    <location>
        <begin position="59"/>
        <end position="85"/>
    </location>
</feature>
<protein>
    <submittedName>
        <fullName evidence="2">Branched-chain amino acid ABC transporter permease</fullName>
    </submittedName>
</protein>
<evidence type="ECO:0000256" key="1">
    <source>
        <dbReference type="SAM" id="Phobius"/>
    </source>
</evidence>
<sequence length="88" mass="9456">MRSGRRPILADWHTDWRRCRQTAPGPRTIGLDAVFPAILLALVIPAFKNRTTLIRGCSGAALSLAAVPFVAAGLPVLLSLLGLLARKK</sequence>
<keyword evidence="1" id="KW-1133">Transmembrane helix</keyword>
<gene>
    <name evidence="2" type="ORF">NCTC8256_05997</name>
</gene>
<organism evidence="2 3">
    <name type="scientific">Salmonella enterica I</name>
    <dbReference type="NCBI Taxonomy" id="59201"/>
    <lineage>
        <taxon>Bacteria</taxon>
        <taxon>Pseudomonadati</taxon>
        <taxon>Pseudomonadota</taxon>
        <taxon>Gammaproteobacteria</taxon>
        <taxon>Enterobacterales</taxon>
        <taxon>Enterobacteriaceae</taxon>
        <taxon>Salmonella</taxon>
    </lineage>
</organism>
<name>A0A379VYK6_SALET</name>
<dbReference type="EMBL" id="UGXR01000001">
    <property type="protein sequence ID" value="SUH11922.1"/>
    <property type="molecule type" value="Genomic_DNA"/>
</dbReference>
<dbReference type="AlphaFoldDB" id="A0A379VYK6"/>
<proteinExistence type="predicted"/>
<evidence type="ECO:0000313" key="2">
    <source>
        <dbReference type="EMBL" id="SUH11922.1"/>
    </source>
</evidence>
<accession>A0A379VYK6</accession>
<feature type="transmembrane region" description="Helical" evidence="1">
    <location>
        <begin position="28"/>
        <end position="47"/>
    </location>
</feature>
<keyword evidence="1" id="KW-0472">Membrane</keyword>
<reference evidence="2 3" key="1">
    <citation type="submission" date="2018-06" db="EMBL/GenBank/DDBJ databases">
        <authorList>
            <consortium name="Pathogen Informatics"/>
            <person name="Doyle S."/>
        </authorList>
    </citation>
    <scope>NUCLEOTIDE SEQUENCE [LARGE SCALE GENOMIC DNA]</scope>
    <source>
        <strain evidence="2 3">NCTC8256</strain>
    </source>
</reference>
<dbReference type="Proteomes" id="UP000254346">
    <property type="component" value="Unassembled WGS sequence"/>
</dbReference>